<dbReference type="GO" id="GO:0043165">
    <property type="term" value="P:Gram-negative-bacterium-type cell outer membrane assembly"/>
    <property type="evidence" value="ECO:0007669"/>
    <property type="project" value="InterPro"/>
</dbReference>
<dbReference type="Pfam" id="PF04390">
    <property type="entry name" value="LptE"/>
    <property type="match status" value="1"/>
</dbReference>
<organism evidence="2">
    <name type="scientific">uncultured Desulfobacterium sp</name>
    <dbReference type="NCBI Taxonomy" id="201089"/>
    <lineage>
        <taxon>Bacteria</taxon>
        <taxon>Pseudomonadati</taxon>
        <taxon>Thermodesulfobacteriota</taxon>
        <taxon>Desulfobacteria</taxon>
        <taxon>Desulfobacterales</taxon>
        <taxon>Desulfobacteriaceae</taxon>
        <taxon>Desulfobacterium</taxon>
        <taxon>environmental samples</taxon>
    </lineage>
</organism>
<name>A0A445N3B5_9BACT</name>
<gene>
    <name evidence="2" type="ORF">PITCH_A850005</name>
</gene>
<feature type="transmembrane region" description="Helical" evidence="1">
    <location>
        <begin position="7"/>
        <end position="29"/>
    </location>
</feature>
<dbReference type="GO" id="GO:0019867">
    <property type="term" value="C:outer membrane"/>
    <property type="evidence" value="ECO:0007669"/>
    <property type="project" value="InterPro"/>
</dbReference>
<accession>A0A445N3B5</accession>
<proteinExistence type="predicted"/>
<evidence type="ECO:0000313" key="2">
    <source>
        <dbReference type="EMBL" id="SPD76202.1"/>
    </source>
</evidence>
<dbReference type="EMBL" id="OJIN01000231">
    <property type="protein sequence ID" value="SPD76202.1"/>
    <property type="molecule type" value="Genomic_DNA"/>
</dbReference>
<evidence type="ECO:0008006" key="3">
    <source>
        <dbReference type="Google" id="ProtNLM"/>
    </source>
</evidence>
<dbReference type="PROSITE" id="PS51257">
    <property type="entry name" value="PROKAR_LIPOPROTEIN"/>
    <property type="match status" value="1"/>
</dbReference>
<dbReference type="InterPro" id="IPR007485">
    <property type="entry name" value="LPS_assembly_LptE"/>
</dbReference>
<reference evidence="2" key="1">
    <citation type="submission" date="2018-01" db="EMBL/GenBank/DDBJ databases">
        <authorList>
            <person name="Regsiter A."/>
            <person name="William W."/>
        </authorList>
    </citation>
    <scope>NUCLEOTIDE SEQUENCE</scope>
    <source>
        <strain evidence="2">TRIP AH-1</strain>
    </source>
</reference>
<sequence>MKRTNICNYCFFIVFMMCIPFFAGCGYHLHAAGETVGVEIKSLAIPMMTSTSSVLGFEGDFTEVIREEFISHSDVPLVPRDEAQMVLLGNIRQIETAPLTYGINETQVDNRDTYYEVTDSRRLRIRLDAKLIDRGTGRVMWEERGMEEKARFYVTTDPLTNRYNEKKAIKDIAKRLADRIYLRTVERF</sequence>
<keyword evidence="1" id="KW-1133">Transmembrane helix</keyword>
<keyword evidence="1" id="KW-0812">Transmembrane</keyword>
<evidence type="ECO:0000256" key="1">
    <source>
        <dbReference type="SAM" id="Phobius"/>
    </source>
</evidence>
<dbReference type="Gene3D" id="3.30.160.150">
    <property type="entry name" value="Lipoprotein like domain"/>
    <property type="match status" value="1"/>
</dbReference>
<protein>
    <recommendedName>
        <fullName evidence="3">Lipoprotein</fullName>
    </recommendedName>
</protein>
<dbReference type="AlphaFoldDB" id="A0A445N3B5"/>
<keyword evidence="1" id="KW-0472">Membrane</keyword>